<evidence type="ECO:0000313" key="1">
    <source>
        <dbReference type="EMBL" id="KAF3489634.1"/>
    </source>
</evidence>
<name>A0A8S9NAR7_BRACR</name>
<accession>A0A8S9NAR7</accession>
<dbReference type="AlphaFoldDB" id="A0A8S9NAR7"/>
<reference evidence="1" key="1">
    <citation type="submission" date="2019-12" db="EMBL/GenBank/DDBJ databases">
        <title>Genome sequencing and annotation of Brassica cretica.</title>
        <authorList>
            <person name="Studholme D.J."/>
            <person name="Sarris P."/>
        </authorList>
    </citation>
    <scope>NUCLEOTIDE SEQUENCE</scope>
    <source>
        <strain evidence="1">PFS-109/04</strain>
        <tissue evidence="1">Leaf</tissue>
    </source>
</reference>
<evidence type="ECO:0000313" key="2">
    <source>
        <dbReference type="Proteomes" id="UP000712600"/>
    </source>
</evidence>
<protein>
    <submittedName>
        <fullName evidence="1">Uncharacterized protein</fullName>
    </submittedName>
</protein>
<sequence length="61" mass="6831">MSFYPHTAHRSDEHRFFVAVLDLSFVVDGKGFSGRTGLKFTTACCRIPTASVKSLKLDQRP</sequence>
<proteinExistence type="predicted"/>
<organism evidence="1 2">
    <name type="scientific">Brassica cretica</name>
    <name type="common">Mustard</name>
    <dbReference type="NCBI Taxonomy" id="69181"/>
    <lineage>
        <taxon>Eukaryota</taxon>
        <taxon>Viridiplantae</taxon>
        <taxon>Streptophyta</taxon>
        <taxon>Embryophyta</taxon>
        <taxon>Tracheophyta</taxon>
        <taxon>Spermatophyta</taxon>
        <taxon>Magnoliopsida</taxon>
        <taxon>eudicotyledons</taxon>
        <taxon>Gunneridae</taxon>
        <taxon>Pentapetalae</taxon>
        <taxon>rosids</taxon>
        <taxon>malvids</taxon>
        <taxon>Brassicales</taxon>
        <taxon>Brassicaceae</taxon>
        <taxon>Brassiceae</taxon>
        <taxon>Brassica</taxon>
    </lineage>
</organism>
<dbReference type="Proteomes" id="UP000712600">
    <property type="component" value="Unassembled WGS sequence"/>
</dbReference>
<comment type="caution">
    <text evidence="1">The sequence shown here is derived from an EMBL/GenBank/DDBJ whole genome shotgun (WGS) entry which is preliminary data.</text>
</comment>
<dbReference type="EMBL" id="QGKX02002183">
    <property type="protein sequence ID" value="KAF3489634.1"/>
    <property type="molecule type" value="Genomic_DNA"/>
</dbReference>
<gene>
    <name evidence="1" type="ORF">F2Q69_00053145</name>
</gene>